<dbReference type="GeneID" id="94345831"/>
<dbReference type="EMBL" id="SHOA02000001">
    <property type="protein sequence ID" value="TDH73464.1"/>
    <property type="molecule type" value="Genomic_DNA"/>
</dbReference>
<protein>
    <submittedName>
        <fullName evidence="1">Uncharacterized protein</fullName>
    </submittedName>
</protein>
<dbReference type="RefSeq" id="XP_067822962.1">
    <property type="nucleotide sequence ID" value="XM_067960160.1"/>
</dbReference>
<dbReference type="AlphaFoldDB" id="A0A976NZ51"/>
<evidence type="ECO:0000313" key="2">
    <source>
        <dbReference type="Proteomes" id="UP000294530"/>
    </source>
</evidence>
<dbReference type="OrthoDB" id="121889at2759"/>
<dbReference type="Proteomes" id="UP000294530">
    <property type="component" value="Unassembled WGS sequence"/>
</dbReference>
<name>A0A976NZ51_BRELC</name>
<sequence>MALRVLAVNDALDLYNTTHTDCNKSALEQAQADMIAFRATIHDRNTASKFAADLQLSERSSRHFIRAPQQDCLRSPITEFQDDDGSVTEDPIKIGDGHRKFWGGLFQSTSPDLQHLRNASNYPIRLCCSITLTIECSQDVKNAVYAPNRRAKLDRLRLTTSLKVLTPAETVELLGVLQGASVTAKQRFSNTISKLRARSAIWKYRARTLRGKVVLLQNIILPIMWYTASVMCVPASVLQTVEIIIHTNSVNAAVGKFDKAWIYASVATGGLGLTPTKLFVQAMHVKTLRDALAAIHTSNQSPRWVTPALHLFTKAMSSLGAGYFWRSTLRIWATQHMIHESTVWKRYSQVMPIWYNRYFTFGKAGTLLAEVSKNTIGSLKALGVNRLQDFMECYGDFATKELLYTLLPSSVFARPASRTRLVKRYIGAVESHNTPDRTSIRPFSSSCNRVRYTCMGFPRPVSHQHD</sequence>
<accession>A0A976NZ51</accession>
<keyword evidence="2" id="KW-1185">Reference proteome</keyword>
<gene>
    <name evidence="1" type="ORF">CCR75_002060</name>
</gene>
<reference evidence="1 2" key="1">
    <citation type="journal article" date="2021" name="Genome Biol.">
        <title>AFLAP: assembly-free linkage analysis pipeline using k-mers from genome sequencing data.</title>
        <authorList>
            <person name="Fletcher K."/>
            <person name="Zhang L."/>
            <person name="Gil J."/>
            <person name="Han R."/>
            <person name="Cavanaugh K."/>
            <person name="Michelmore R."/>
        </authorList>
    </citation>
    <scope>NUCLEOTIDE SEQUENCE [LARGE SCALE GENOMIC DNA]</scope>
    <source>
        <strain evidence="1 2">SF5</strain>
    </source>
</reference>
<proteinExistence type="predicted"/>
<comment type="caution">
    <text evidence="1">The sequence shown here is derived from an EMBL/GenBank/DDBJ whole genome shotgun (WGS) entry which is preliminary data.</text>
</comment>
<dbReference type="KEGG" id="blac:94345831"/>
<organism evidence="1 2">
    <name type="scientific">Bremia lactucae</name>
    <name type="common">Lettuce downy mildew</name>
    <dbReference type="NCBI Taxonomy" id="4779"/>
    <lineage>
        <taxon>Eukaryota</taxon>
        <taxon>Sar</taxon>
        <taxon>Stramenopiles</taxon>
        <taxon>Oomycota</taxon>
        <taxon>Peronosporomycetes</taxon>
        <taxon>Peronosporales</taxon>
        <taxon>Peronosporaceae</taxon>
        <taxon>Bremia</taxon>
    </lineage>
</organism>
<evidence type="ECO:0000313" key="1">
    <source>
        <dbReference type="EMBL" id="TDH73464.1"/>
    </source>
</evidence>